<proteinExistence type="inferred from homology"/>
<evidence type="ECO:0000256" key="1">
    <source>
        <dbReference type="ARBA" id="ARBA00008950"/>
    </source>
</evidence>
<organism evidence="3 4">
    <name type="scientific">candidate division WWE3 bacterium</name>
    <dbReference type="NCBI Taxonomy" id="2053526"/>
    <lineage>
        <taxon>Bacteria</taxon>
        <taxon>Katanobacteria</taxon>
    </lineage>
</organism>
<accession>A0A955LGF8</accession>
<dbReference type="EMBL" id="JAGQKX010000004">
    <property type="protein sequence ID" value="MCA9389827.1"/>
    <property type="molecule type" value="Genomic_DNA"/>
</dbReference>
<dbReference type="InterPro" id="IPR029052">
    <property type="entry name" value="Metallo-depent_PP-like"/>
</dbReference>
<dbReference type="Gene3D" id="3.60.21.10">
    <property type="match status" value="1"/>
</dbReference>
<dbReference type="Pfam" id="PF12850">
    <property type="entry name" value="Metallophos_2"/>
    <property type="match status" value="1"/>
</dbReference>
<name>A0A955LGF8_UNCKA</name>
<dbReference type="InterPro" id="IPR024654">
    <property type="entry name" value="Calcineurin-like_PHP_lpxH"/>
</dbReference>
<evidence type="ECO:0000313" key="4">
    <source>
        <dbReference type="Proteomes" id="UP000701698"/>
    </source>
</evidence>
<dbReference type="SUPFAM" id="SSF56300">
    <property type="entry name" value="Metallo-dependent phosphatases"/>
    <property type="match status" value="1"/>
</dbReference>
<evidence type="ECO:0000259" key="2">
    <source>
        <dbReference type="Pfam" id="PF12850"/>
    </source>
</evidence>
<comment type="similarity">
    <text evidence="1">Belongs to the metallophosphoesterase superfamily. YfcE family.</text>
</comment>
<dbReference type="GO" id="GO:0008758">
    <property type="term" value="F:UDP-2,3-diacylglucosamine hydrolase activity"/>
    <property type="evidence" value="ECO:0007669"/>
    <property type="project" value="TreeGrafter"/>
</dbReference>
<reference evidence="3" key="2">
    <citation type="journal article" date="2021" name="Microbiome">
        <title>Successional dynamics and alternative stable states in a saline activated sludge microbial community over 9 years.</title>
        <authorList>
            <person name="Wang Y."/>
            <person name="Ye J."/>
            <person name="Ju F."/>
            <person name="Liu L."/>
            <person name="Boyd J.A."/>
            <person name="Deng Y."/>
            <person name="Parks D.H."/>
            <person name="Jiang X."/>
            <person name="Yin X."/>
            <person name="Woodcroft B.J."/>
            <person name="Tyson G.W."/>
            <person name="Hugenholtz P."/>
            <person name="Polz M.F."/>
            <person name="Zhang T."/>
        </authorList>
    </citation>
    <scope>NUCLEOTIDE SEQUENCE</scope>
    <source>
        <strain evidence="3">HKST-UBA01</strain>
    </source>
</reference>
<sequence length="219" mass="25910">MKTLIFSDTHLTDEFEPEKYDFLKKIISGADSVVINGDFWDGFKTTFDAFMASSWQKLFPLLKSRKTFYIYGNHDDPSKSDERVSFFSDHQGDRYEFIHGKNTFYIWHGHISDFLFGGTEPKWYLKIITMMYDLVEKYGLELFGKRSRRFFIDKRLSDYLLRRYQSNLPEDTYLICGHSHWSSFNEQKRYVNLGDIQNGYASYAVVTDGNVELIQTQYA</sequence>
<dbReference type="InterPro" id="IPR043461">
    <property type="entry name" value="LpxH-like"/>
</dbReference>
<evidence type="ECO:0000313" key="3">
    <source>
        <dbReference type="EMBL" id="MCA9389827.1"/>
    </source>
</evidence>
<protein>
    <submittedName>
        <fullName evidence="3">Metallophosphoesterase family protein</fullName>
    </submittedName>
</protein>
<comment type="caution">
    <text evidence="3">The sequence shown here is derived from an EMBL/GenBank/DDBJ whole genome shotgun (WGS) entry which is preliminary data.</text>
</comment>
<reference evidence="3" key="1">
    <citation type="submission" date="2020-04" db="EMBL/GenBank/DDBJ databases">
        <authorList>
            <person name="Zhang T."/>
        </authorList>
    </citation>
    <scope>NUCLEOTIDE SEQUENCE</scope>
    <source>
        <strain evidence="3">HKST-UBA01</strain>
    </source>
</reference>
<dbReference type="Proteomes" id="UP000701698">
    <property type="component" value="Unassembled WGS sequence"/>
</dbReference>
<dbReference type="PANTHER" id="PTHR34990">
    <property type="entry name" value="UDP-2,3-DIACYLGLUCOSAMINE HYDROLASE-RELATED"/>
    <property type="match status" value="1"/>
</dbReference>
<feature type="domain" description="Calcineurin-like phosphoesterase" evidence="2">
    <location>
        <begin position="1"/>
        <end position="198"/>
    </location>
</feature>
<dbReference type="AlphaFoldDB" id="A0A955LGF8"/>
<dbReference type="GO" id="GO:0009245">
    <property type="term" value="P:lipid A biosynthetic process"/>
    <property type="evidence" value="ECO:0007669"/>
    <property type="project" value="TreeGrafter"/>
</dbReference>
<dbReference type="GO" id="GO:0016020">
    <property type="term" value="C:membrane"/>
    <property type="evidence" value="ECO:0007669"/>
    <property type="project" value="GOC"/>
</dbReference>
<gene>
    <name evidence="3" type="ORF">KC571_00315</name>
</gene>